<keyword evidence="4" id="KW-1185">Reference proteome</keyword>
<dbReference type="InterPro" id="IPR024831">
    <property type="entry name" value="Uroplakin-3"/>
</dbReference>
<dbReference type="GO" id="GO:0016020">
    <property type="term" value="C:membrane"/>
    <property type="evidence" value="ECO:0007669"/>
    <property type="project" value="TreeGrafter"/>
</dbReference>
<keyword evidence="1" id="KW-0812">Transmembrane</keyword>
<name>A0A7L2NEA3_9PASS</name>
<feature type="transmembrane region" description="Helical" evidence="1">
    <location>
        <begin position="198"/>
        <end position="223"/>
    </location>
</feature>
<accession>A0A7L2NEA3</accession>
<feature type="non-terminal residue" evidence="3">
    <location>
        <position position="1"/>
    </location>
</feature>
<proteinExistence type="predicted"/>
<sequence length="258" mass="27469">RPHSRPRHPGVRTMLPLLLLLLPAAHGIAQLGYRPALSKDPPLGGLRTASTFVVEQPRCVFKDYGNAVIWLVVALEQAASAFNNSAGPGTPETAFQGFPDPVRAYMTLNATLGSYPCPKPDGEITVLRVGSETSCAQDETRPTCNGPLPGPGPYRVKFLALEGSVPVAETAWSVPIMLKEAKSLNSISTTDGGHSADMIAITTILSILFAILLAGLVATLFFWGSDSCGGSGTFSKPESVTVRRYNTHHVYDQPAARL</sequence>
<organism evidence="3 4">
    <name type="scientific">Rhadina sibilatrix</name>
    <dbReference type="NCBI Taxonomy" id="2585818"/>
    <lineage>
        <taxon>Eukaryota</taxon>
        <taxon>Metazoa</taxon>
        <taxon>Chordata</taxon>
        <taxon>Craniata</taxon>
        <taxon>Vertebrata</taxon>
        <taxon>Euteleostomi</taxon>
        <taxon>Archelosauria</taxon>
        <taxon>Archosauria</taxon>
        <taxon>Dinosauria</taxon>
        <taxon>Saurischia</taxon>
        <taxon>Theropoda</taxon>
        <taxon>Coelurosauria</taxon>
        <taxon>Aves</taxon>
        <taxon>Neognathae</taxon>
        <taxon>Neoaves</taxon>
        <taxon>Telluraves</taxon>
        <taxon>Australaves</taxon>
        <taxon>Passeriformes</taxon>
        <taxon>Sylvioidea</taxon>
        <taxon>Phylloscopidae</taxon>
        <taxon>Rhadina</taxon>
    </lineage>
</organism>
<gene>
    <name evidence="3" type="primary">Upk3b_0</name>
    <name evidence="3" type="ORF">RHASIB_R13525</name>
</gene>
<dbReference type="Proteomes" id="UP000587697">
    <property type="component" value="Unassembled WGS sequence"/>
</dbReference>
<keyword evidence="1" id="KW-1133">Transmembrane helix</keyword>
<evidence type="ECO:0000313" key="4">
    <source>
        <dbReference type="Proteomes" id="UP000587697"/>
    </source>
</evidence>
<evidence type="ECO:0000313" key="3">
    <source>
        <dbReference type="EMBL" id="NXR70588.1"/>
    </source>
</evidence>
<feature type="chain" id="PRO_5029706153" evidence="2">
    <location>
        <begin position="30"/>
        <end position="258"/>
    </location>
</feature>
<dbReference type="PANTHER" id="PTHR15446">
    <property type="entry name" value="UROPLAKIN III"/>
    <property type="match status" value="1"/>
</dbReference>
<keyword evidence="1" id="KW-0472">Membrane</keyword>
<dbReference type="EMBL" id="VWYO01028195">
    <property type="protein sequence ID" value="NXR70588.1"/>
    <property type="molecule type" value="Genomic_DNA"/>
</dbReference>
<feature type="non-terminal residue" evidence="3">
    <location>
        <position position="258"/>
    </location>
</feature>
<dbReference type="AlphaFoldDB" id="A0A7L2NEA3"/>
<protein>
    <submittedName>
        <fullName evidence="3">UPK3B protein</fullName>
    </submittedName>
</protein>
<keyword evidence="2" id="KW-0732">Signal</keyword>
<reference evidence="3 4" key="1">
    <citation type="submission" date="2019-09" db="EMBL/GenBank/DDBJ databases">
        <title>Bird 10,000 Genomes (B10K) Project - Family phase.</title>
        <authorList>
            <person name="Zhang G."/>
        </authorList>
    </citation>
    <scope>NUCLEOTIDE SEQUENCE [LARGE SCALE GENOMIC DNA]</scope>
    <source>
        <strain evidence="3">B10K-DU-002-26</strain>
        <tissue evidence="3">Muscle</tissue>
    </source>
</reference>
<evidence type="ECO:0000256" key="2">
    <source>
        <dbReference type="SAM" id="SignalP"/>
    </source>
</evidence>
<feature type="signal peptide" evidence="2">
    <location>
        <begin position="1"/>
        <end position="29"/>
    </location>
</feature>
<comment type="caution">
    <text evidence="3">The sequence shown here is derived from an EMBL/GenBank/DDBJ whole genome shotgun (WGS) entry which is preliminary data.</text>
</comment>
<dbReference type="PANTHER" id="PTHR15446:SF2">
    <property type="entry name" value="UROPLAKIN-3B-LIKE PROTEIN 1-RELATED"/>
    <property type="match status" value="1"/>
</dbReference>
<evidence type="ECO:0000256" key="1">
    <source>
        <dbReference type="SAM" id="Phobius"/>
    </source>
</evidence>